<evidence type="ECO:0000256" key="9">
    <source>
        <dbReference type="ARBA" id="ARBA00022827"/>
    </source>
</evidence>
<feature type="signal peptide" evidence="16">
    <location>
        <begin position="1"/>
        <end position="16"/>
    </location>
</feature>
<comment type="subunit">
    <text evidence="5">Homodimer.</text>
</comment>
<evidence type="ECO:0000256" key="15">
    <source>
        <dbReference type="RuleBase" id="RU003968"/>
    </source>
</evidence>
<accession>A0A3A2Z711</accession>
<evidence type="ECO:0000313" key="20">
    <source>
        <dbReference type="Proteomes" id="UP000266188"/>
    </source>
</evidence>
<dbReference type="InterPro" id="IPR027424">
    <property type="entry name" value="Glucose_Oxidase_domain_2"/>
</dbReference>
<dbReference type="PROSITE" id="PS00624">
    <property type="entry name" value="GMC_OXRED_2"/>
    <property type="match status" value="1"/>
</dbReference>
<dbReference type="InterPro" id="IPR036188">
    <property type="entry name" value="FAD/NAD-bd_sf"/>
</dbReference>
<dbReference type="Pfam" id="PF05199">
    <property type="entry name" value="GMC_oxred_C"/>
    <property type="match status" value="1"/>
</dbReference>
<organism evidence="19 20">
    <name type="scientific">Aspergillus sclerotialis</name>
    <dbReference type="NCBI Taxonomy" id="2070753"/>
    <lineage>
        <taxon>Eukaryota</taxon>
        <taxon>Fungi</taxon>
        <taxon>Dikarya</taxon>
        <taxon>Ascomycota</taxon>
        <taxon>Pezizomycotina</taxon>
        <taxon>Eurotiomycetes</taxon>
        <taxon>Eurotiomycetidae</taxon>
        <taxon>Eurotiales</taxon>
        <taxon>Aspergillaceae</taxon>
        <taxon>Aspergillus</taxon>
        <taxon>Aspergillus subgen. Polypaecilum</taxon>
    </lineage>
</organism>
<evidence type="ECO:0000256" key="1">
    <source>
        <dbReference type="ARBA" id="ARBA00001974"/>
    </source>
</evidence>
<evidence type="ECO:0000256" key="11">
    <source>
        <dbReference type="ARBA" id="ARBA00049435"/>
    </source>
</evidence>
<keyword evidence="6" id="KW-0134">Cell wall</keyword>
<keyword evidence="7" id="KW-0272">Extracellular matrix</keyword>
<evidence type="ECO:0000256" key="3">
    <source>
        <dbReference type="ARBA" id="ARBA00004498"/>
    </source>
</evidence>
<evidence type="ECO:0000256" key="12">
    <source>
        <dbReference type="ARBA" id="ARBA00049722"/>
    </source>
</evidence>
<feature type="domain" description="Glucose-methanol-choline oxidoreductase N-terminal" evidence="18">
    <location>
        <begin position="312"/>
        <end position="326"/>
    </location>
</feature>
<dbReference type="STRING" id="2070753.A0A3A2Z711"/>
<dbReference type="SMR" id="A0A3A2Z711"/>
<evidence type="ECO:0000256" key="2">
    <source>
        <dbReference type="ARBA" id="ARBA00004191"/>
    </source>
</evidence>
<keyword evidence="7" id="KW-0964">Secreted</keyword>
<evidence type="ECO:0000256" key="5">
    <source>
        <dbReference type="ARBA" id="ARBA00011738"/>
    </source>
</evidence>
<dbReference type="EC" id="1.1.3.4" evidence="12"/>
<feature type="chain" id="PRO_5017423728" description="glucose oxidase" evidence="16">
    <location>
        <begin position="17"/>
        <end position="605"/>
    </location>
</feature>
<keyword evidence="10" id="KW-0560">Oxidoreductase</keyword>
<dbReference type="InterPro" id="IPR012132">
    <property type="entry name" value="GMC_OxRdtase"/>
</dbReference>
<dbReference type="EMBL" id="MVGC01000516">
    <property type="protein sequence ID" value="RJE18646.1"/>
    <property type="molecule type" value="Genomic_DNA"/>
</dbReference>
<dbReference type="OrthoDB" id="269227at2759"/>
<evidence type="ECO:0000256" key="7">
    <source>
        <dbReference type="ARBA" id="ARBA00022530"/>
    </source>
</evidence>
<dbReference type="GO" id="GO:0046562">
    <property type="term" value="F:beta-D-glucose oxidase activity"/>
    <property type="evidence" value="ECO:0007669"/>
    <property type="project" value="UniProtKB-EC"/>
</dbReference>
<feature type="domain" description="Glucose-methanol-choline oxidoreductase N-terminal" evidence="17">
    <location>
        <begin position="119"/>
        <end position="142"/>
    </location>
</feature>
<comment type="similarity">
    <text evidence="4 15">Belongs to the GMC oxidoreductase family.</text>
</comment>
<comment type="caution">
    <text evidence="19">The sequence shown here is derived from an EMBL/GenBank/DDBJ whole genome shotgun (WGS) entry which is preliminary data.</text>
</comment>
<feature type="binding site" evidence="14">
    <location>
        <begin position="52"/>
        <end position="53"/>
    </location>
    <ligand>
        <name>FAD</name>
        <dbReference type="ChEBI" id="CHEBI:57692"/>
    </ligand>
</feature>
<feature type="binding site" evidence="14">
    <location>
        <position position="272"/>
    </location>
    <ligand>
        <name>FAD</name>
        <dbReference type="ChEBI" id="CHEBI:57692"/>
    </ligand>
</feature>
<evidence type="ECO:0000256" key="10">
    <source>
        <dbReference type="ARBA" id="ARBA00023002"/>
    </source>
</evidence>
<dbReference type="SUPFAM" id="SSF54373">
    <property type="entry name" value="FAD-linked reductases, C-terminal domain"/>
    <property type="match status" value="1"/>
</dbReference>
<evidence type="ECO:0000259" key="18">
    <source>
        <dbReference type="PROSITE" id="PS00624"/>
    </source>
</evidence>
<comment type="cofactor">
    <cofactor evidence="1 14">
        <name>FAD</name>
        <dbReference type="ChEBI" id="CHEBI:57692"/>
    </cofactor>
</comment>
<feature type="active site" description="Proton donor" evidence="13">
    <location>
        <position position="538"/>
    </location>
</feature>
<dbReference type="PANTHER" id="PTHR11552">
    <property type="entry name" value="GLUCOSE-METHANOL-CHOLINE GMC OXIDOREDUCTASE"/>
    <property type="match status" value="1"/>
</dbReference>
<evidence type="ECO:0000256" key="14">
    <source>
        <dbReference type="PIRSR" id="PIRSR000137-2"/>
    </source>
</evidence>
<dbReference type="PIRSF" id="PIRSF000137">
    <property type="entry name" value="Alcohol_oxidase"/>
    <property type="match status" value="1"/>
</dbReference>
<keyword evidence="16" id="KW-0732">Signal</keyword>
<dbReference type="Gene3D" id="3.30.560.10">
    <property type="entry name" value="Glucose Oxidase, domain 3"/>
    <property type="match status" value="1"/>
</dbReference>
<dbReference type="InterPro" id="IPR007867">
    <property type="entry name" value="GMC_OxRtase_C"/>
</dbReference>
<dbReference type="SUPFAM" id="SSF51905">
    <property type="entry name" value="FAD/NAD(P)-binding domain"/>
    <property type="match status" value="1"/>
</dbReference>
<evidence type="ECO:0000259" key="17">
    <source>
        <dbReference type="PROSITE" id="PS00623"/>
    </source>
</evidence>
<dbReference type="Proteomes" id="UP000266188">
    <property type="component" value="Unassembled WGS sequence"/>
</dbReference>
<name>A0A3A2Z711_9EURO</name>
<dbReference type="Gene3D" id="3.50.50.60">
    <property type="entry name" value="FAD/NAD(P)-binding domain"/>
    <property type="match status" value="1"/>
</dbReference>
<keyword evidence="9 14" id="KW-0274">FAD</keyword>
<evidence type="ECO:0000256" key="13">
    <source>
        <dbReference type="PIRSR" id="PIRSR000137-1"/>
    </source>
</evidence>
<feature type="binding site" evidence="14">
    <location>
        <position position="571"/>
    </location>
    <ligand>
        <name>FAD</name>
        <dbReference type="ChEBI" id="CHEBI:57692"/>
    </ligand>
</feature>
<keyword evidence="8 15" id="KW-0285">Flavoprotein</keyword>
<comment type="subcellular location">
    <subcellularLocation>
        <location evidence="2">Secreted</location>
        <location evidence="2">Cell wall</location>
    </subcellularLocation>
    <subcellularLocation>
        <location evidence="3">Secreted</location>
        <location evidence="3">Extracellular space</location>
        <location evidence="3">Extracellular matrix</location>
    </subcellularLocation>
</comment>
<dbReference type="GO" id="GO:0050660">
    <property type="term" value="F:flavin adenine dinucleotide binding"/>
    <property type="evidence" value="ECO:0007669"/>
    <property type="project" value="InterPro"/>
</dbReference>
<protein>
    <recommendedName>
        <fullName evidence="12">glucose oxidase</fullName>
        <ecNumber evidence="12">1.1.3.4</ecNumber>
    </recommendedName>
</protein>
<sequence length="605" mass="66164">MRATLINSLLLPIVAAQAYSPAAQFDVQSHIIADPHKVSGKTFDYIIAGGGTTGLTVAAKLTENPTIRVLVIEKGFYESNDGAVIEDLNSYGEIFGTSADQHYLTIPLINNRTGEVKAGRGLGGSTLVNGGSWTRPDKVQIDSWEKVLGLKGWNWDSVFEYMQKSERSRPPTPAQVAAGHYYDPACHGPDGAVNNGPRDNGKPWSPMMRALMNTTHARGVPVQNDFHCGHPRGVSMIPNTLHEDQIRSDAAREWLLPNYQRPNLQILTGQMVGKVLFNQSAPGLKAVGVNFGTNKAVNFDVYAKHEVILSAGSAISPLILEYSGIGLKSILHKAGVQQLLELPVGLNMQDQTTTSVRSSINGAAAGQGQAVYYANFTEVLGDHAAYGIELLNTKLGQWAEDTVARGGFHNATALKIQYENYRDWLLDEDIAFAELFFNAEGQISFDIWDLIPFTRGSTHILSSDPYLWQFANDPKYFLNELDLLCQATATKLARDLSSAGEMKQYFAGETLPGDYLVQNATVDQWVDYVKMHFRPNWHAVGTCSMMPRELGGVVDASAKVYGTQGLRVVDGSIPPTQVSAHMMTLLYGVALKIADVILEDYAKKP</sequence>
<gene>
    <name evidence="19" type="ORF">PHISCL_09016</name>
</gene>
<reference evidence="20" key="1">
    <citation type="submission" date="2017-02" db="EMBL/GenBank/DDBJ databases">
        <authorList>
            <person name="Tafer H."/>
            <person name="Lopandic K."/>
        </authorList>
    </citation>
    <scope>NUCLEOTIDE SEQUENCE [LARGE SCALE GENOMIC DNA]</scope>
    <source>
        <strain evidence="20">CBS 366.77</strain>
    </source>
</reference>
<proteinExistence type="inferred from homology"/>
<evidence type="ECO:0000313" key="19">
    <source>
        <dbReference type="EMBL" id="RJE18646.1"/>
    </source>
</evidence>
<evidence type="ECO:0000256" key="4">
    <source>
        <dbReference type="ARBA" id="ARBA00010790"/>
    </source>
</evidence>
<dbReference type="AlphaFoldDB" id="A0A3A2Z711"/>
<feature type="binding site" evidence="14">
    <location>
        <begin position="537"/>
        <end position="538"/>
    </location>
    <ligand>
        <name>FAD</name>
        <dbReference type="ChEBI" id="CHEBI:57692"/>
    </ligand>
</feature>
<keyword evidence="20" id="KW-1185">Reference proteome</keyword>
<dbReference type="PANTHER" id="PTHR11552:SF201">
    <property type="entry name" value="GLUCOSE-METHANOL-CHOLINE OXIDOREDUCTASE N-TERMINAL DOMAIN-CONTAINING PROTEIN"/>
    <property type="match status" value="1"/>
</dbReference>
<dbReference type="Pfam" id="PF00732">
    <property type="entry name" value="GMC_oxred_N"/>
    <property type="match status" value="1"/>
</dbReference>
<comment type="catalytic activity">
    <reaction evidence="11">
        <text>beta-D-glucose + O2 = D-glucono-1,5-lactone + H2O2</text>
        <dbReference type="Rhea" id="RHEA:11428"/>
        <dbReference type="ChEBI" id="CHEBI:15379"/>
        <dbReference type="ChEBI" id="CHEBI:15903"/>
        <dbReference type="ChEBI" id="CHEBI:16217"/>
        <dbReference type="ChEBI" id="CHEBI:16240"/>
        <dbReference type="EC" id="1.1.3.4"/>
    </reaction>
    <physiologicalReaction direction="left-to-right" evidence="11">
        <dbReference type="Rhea" id="RHEA:11429"/>
    </physiologicalReaction>
</comment>
<dbReference type="Gene3D" id="4.10.450.10">
    <property type="entry name" value="Glucose Oxidase, domain 2"/>
    <property type="match status" value="1"/>
</dbReference>
<evidence type="ECO:0000256" key="6">
    <source>
        <dbReference type="ARBA" id="ARBA00022512"/>
    </source>
</evidence>
<feature type="active site" description="Proton acceptor" evidence="13">
    <location>
        <position position="581"/>
    </location>
</feature>
<evidence type="ECO:0000256" key="8">
    <source>
        <dbReference type="ARBA" id="ARBA00022630"/>
    </source>
</evidence>
<evidence type="ECO:0000256" key="16">
    <source>
        <dbReference type="SAM" id="SignalP"/>
    </source>
</evidence>
<dbReference type="InterPro" id="IPR000172">
    <property type="entry name" value="GMC_OxRdtase_N"/>
</dbReference>
<dbReference type="PROSITE" id="PS00623">
    <property type="entry name" value="GMC_OXRED_1"/>
    <property type="match status" value="1"/>
</dbReference>